<organism evidence="2 3">
    <name type="scientific">Blastopirellula marina DSM 3645</name>
    <dbReference type="NCBI Taxonomy" id="314230"/>
    <lineage>
        <taxon>Bacteria</taxon>
        <taxon>Pseudomonadati</taxon>
        <taxon>Planctomycetota</taxon>
        <taxon>Planctomycetia</taxon>
        <taxon>Pirellulales</taxon>
        <taxon>Pirellulaceae</taxon>
        <taxon>Blastopirellula</taxon>
    </lineage>
</organism>
<dbReference type="AlphaFoldDB" id="A3ZRG3"/>
<evidence type="ECO:0008006" key="4">
    <source>
        <dbReference type="Google" id="ProtNLM"/>
    </source>
</evidence>
<keyword evidence="1" id="KW-0472">Membrane</keyword>
<proteinExistence type="predicted"/>
<protein>
    <recommendedName>
        <fullName evidence="4">HTTM domain-containing protein</fullName>
    </recommendedName>
</protein>
<dbReference type="eggNOG" id="ENOG5030W5G">
    <property type="taxonomic scope" value="Bacteria"/>
</dbReference>
<accession>A3ZRG3</accession>
<dbReference type="EMBL" id="AANZ01000007">
    <property type="protein sequence ID" value="EAQ80732.1"/>
    <property type="molecule type" value="Genomic_DNA"/>
</dbReference>
<feature type="transmembrane region" description="Helical" evidence="1">
    <location>
        <begin position="230"/>
        <end position="249"/>
    </location>
</feature>
<feature type="transmembrane region" description="Helical" evidence="1">
    <location>
        <begin position="264"/>
        <end position="281"/>
    </location>
</feature>
<dbReference type="Proteomes" id="UP000004358">
    <property type="component" value="Unassembled WGS sequence"/>
</dbReference>
<keyword evidence="1" id="KW-0812">Transmembrane</keyword>
<reference evidence="2 3" key="1">
    <citation type="submission" date="2006-02" db="EMBL/GenBank/DDBJ databases">
        <authorList>
            <person name="Amann R."/>
            <person name="Ferriera S."/>
            <person name="Johnson J."/>
            <person name="Kravitz S."/>
            <person name="Halpern A."/>
            <person name="Remington K."/>
            <person name="Beeson K."/>
            <person name="Tran B."/>
            <person name="Rogers Y.-H."/>
            <person name="Friedman R."/>
            <person name="Venter J.C."/>
        </authorList>
    </citation>
    <scope>NUCLEOTIDE SEQUENCE [LARGE SCALE GENOMIC DNA]</scope>
    <source>
        <strain evidence="2 3">DSM 3645</strain>
    </source>
</reference>
<name>A3ZRG3_9BACT</name>
<dbReference type="HOGENOM" id="CLU_659988_0_0_0"/>
<gene>
    <name evidence="2" type="ORF">DSM3645_11966</name>
</gene>
<keyword evidence="1" id="KW-1133">Transmembrane helix</keyword>
<evidence type="ECO:0000256" key="1">
    <source>
        <dbReference type="SAM" id="Phobius"/>
    </source>
</evidence>
<dbReference type="RefSeq" id="WP_002650289.1">
    <property type="nucleotide sequence ID" value="NZ_CH672376.1"/>
</dbReference>
<dbReference type="OrthoDB" id="239293at2"/>
<feature type="transmembrane region" description="Helical" evidence="1">
    <location>
        <begin position="202"/>
        <end position="223"/>
    </location>
</feature>
<sequence>MSEFSKDPHGEIRLSLYRRLLAAVGLSLVGASYKLWLPQTDFPQVPAFSALIHAPPQFDYVLALGIVGSLFAWLLLPQRFASWGGWSVAAWIAASCLLDQHRFQPWAYQLIFTAIVLATCEAKLALRLLRILVISIYFYSAASKLNAPFMTDLGQTFLDVPLGWFGAREAWSDTARQTATLLFPLGELIAGLLLAIPQTRKVGVIVTVVMHTALLLVVGPLGLNHWPGVLLWNLCFLIQAPLLFWPLVAKEDPEEMVAAPPAKWRAVGIVVTTFVLLFPLLEPFGYCDAWPGWALYAAHVSRADLYIDAAAAEALPEKLQPFLSESEWGPYRLDAAQWSLQALNVPIYPDDRFQTGVAIAVAQKYGVAWFCELGVQDPADRYSAERTETRYRGPQQMEAATKRYWLNALPNHRLAR</sequence>
<evidence type="ECO:0000313" key="3">
    <source>
        <dbReference type="Proteomes" id="UP000004358"/>
    </source>
</evidence>
<evidence type="ECO:0000313" key="2">
    <source>
        <dbReference type="EMBL" id="EAQ80732.1"/>
    </source>
</evidence>
<feature type="transmembrane region" description="Helical" evidence="1">
    <location>
        <begin position="57"/>
        <end position="76"/>
    </location>
</feature>
<feature type="transmembrane region" description="Helical" evidence="1">
    <location>
        <begin position="20"/>
        <end position="37"/>
    </location>
</feature>
<dbReference type="STRING" id="314230.DSM3645_11966"/>
<comment type="caution">
    <text evidence="2">The sequence shown here is derived from an EMBL/GenBank/DDBJ whole genome shotgun (WGS) entry which is preliminary data.</text>
</comment>